<name>A0A0C2WPR2_AMAMK</name>
<keyword evidence="5" id="KW-0408">Iron</keyword>
<dbReference type="PANTHER" id="PTHR46206">
    <property type="entry name" value="CYTOCHROME P450"/>
    <property type="match status" value="1"/>
</dbReference>
<dbReference type="InParanoid" id="A0A0C2WPR2"/>
<dbReference type="GO" id="GO:0016705">
    <property type="term" value="F:oxidoreductase activity, acting on paired donors, with incorporation or reduction of molecular oxygen"/>
    <property type="evidence" value="ECO:0007669"/>
    <property type="project" value="InterPro"/>
</dbReference>
<evidence type="ECO:0000256" key="1">
    <source>
        <dbReference type="ARBA" id="ARBA00001971"/>
    </source>
</evidence>
<keyword evidence="7" id="KW-1185">Reference proteome</keyword>
<organism evidence="6 7">
    <name type="scientific">Amanita muscaria (strain Koide BX008)</name>
    <dbReference type="NCBI Taxonomy" id="946122"/>
    <lineage>
        <taxon>Eukaryota</taxon>
        <taxon>Fungi</taxon>
        <taxon>Dikarya</taxon>
        <taxon>Basidiomycota</taxon>
        <taxon>Agaricomycotina</taxon>
        <taxon>Agaricomycetes</taxon>
        <taxon>Agaricomycetidae</taxon>
        <taxon>Agaricales</taxon>
        <taxon>Pluteineae</taxon>
        <taxon>Amanitaceae</taxon>
        <taxon>Amanita</taxon>
    </lineage>
</organism>
<protein>
    <recommendedName>
        <fullName evidence="8">Cytochrome P450</fullName>
    </recommendedName>
</protein>
<dbReference type="Gene3D" id="1.10.630.10">
    <property type="entry name" value="Cytochrome P450"/>
    <property type="match status" value="1"/>
</dbReference>
<dbReference type="STRING" id="946122.A0A0C2WPR2"/>
<evidence type="ECO:0000256" key="2">
    <source>
        <dbReference type="ARBA" id="ARBA00010617"/>
    </source>
</evidence>
<evidence type="ECO:0000256" key="5">
    <source>
        <dbReference type="ARBA" id="ARBA00023004"/>
    </source>
</evidence>
<sequence length="118" mass="13034">MWKLESPAARYGSSTHEPKSVEGLHFSNAMTNPAGSILSQCALSPNPHTTQSFDGFRFEKTRSQEAEEHKHELVTTGVDCIVFSHGRHGCPGRFFVKVLLARVLLKNDFQNGGWTGCS</sequence>
<dbReference type="Proteomes" id="UP000054549">
    <property type="component" value="Unassembled WGS sequence"/>
</dbReference>
<dbReference type="AlphaFoldDB" id="A0A0C2WPR2"/>
<evidence type="ECO:0000313" key="7">
    <source>
        <dbReference type="Proteomes" id="UP000054549"/>
    </source>
</evidence>
<reference evidence="6 7" key="1">
    <citation type="submission" date="2014-04" db="EMBL/GenBank/DDBJ databases">
        <title>Evolutionary Origins and Diversification of the Mycorrhizal Mutualists.</title>
        <authorList>
            <consortium name="DOE Joint Genome Institute"/>
            <consortium name="Mycorrhizal Genomics Consortium"/>
            <person name="Kohler A."/>
            <person name="Kuo A."/>
            <person name="Nagy L.G."/>
            <person name="Floudas D."/>
            <person name="Copeland A."/>
            <person name="Barry K.W."/>
            <person name="Cichocki N."/>
            <person name="Veneault-Fourrey C."/>
            <person name="LaButti K."/>
            <person name="Lindquist E.A."/>
            <person name="Lipzen A."/>
            <person name="Lundell T."/>
            <person name="Morin E."/>
            <person name="Murat C."/>
            <person name="Riley R."/>
            <person name="Ohm R."/>
            <person name="Sun H."/>
            <person name="Tunlid A."/>
            <person name="Henrissat B."/>
            <person name="Grigoriev I.V."/>
            <person name="Hibbett D.S."/>
            <person name="Martin F."/>
        </authorList>
    </citation>
    <scope>NUCLEOTIDE SEQUENCE [LARGE SCALE GENOMIC DNA]</scope>
    <source>
        <strain evidence="6 7">Koide BX008</strain>
    </source>
</reference>
<dbReference type="SUPFAM" id="SSF48264">
    <property type="entry name" value="Cytochrome P450"/>
    <property type="match status" value="1"/>
</dbReference>
<dbReference type="EMBL" id="KN818331">
    <property type="protein sequence ID" value="KIL58711.1"/>
    <property type="molecule type" value="Genomic_DNA"/>
</dbReference>
<dbReference type="InterPro" id="IPR036396">
    <property type="entry name" value="Cyt_P450_sf"/>
</dbReference>
<keyword evidence="4" id="KW-0560">Oxidoreductase</keyword>
<evidence type="ECO:0000313" key="6">
    <source>
        <dbReference type="EMBL" id="KIL58711.1"/>
    </source>
</evidence>
<comment type="similarity">
    <text evidence="2">Belongs to the cytochrome P450 family.</text>
</comment>
<comment type="cofactor">
    <cofactor evidence="1">
        <name>heme</name>
        <dbReference type="ChEBI" id="CHEBI:30413"/>
    </cofactor>
</comment>
<dbReference type="HOGENOM" id="CLU_2072532_0_0_1"/>
<evidence type="ECO:0008006" key="8">
    <source>
        <dbReference type="Google" id="ProtNLM"/>
    </source>
</evidence>
<dbReference type="GO" id="GO:0005506">
    <property type="term" value="F:iron ion binding"/>
    <property type="evidence" value="ECO:0007669"/>
    <property type="project" value="InterPro"/>
</dbReference>
<gene>
    <name evidence="6" type="ORF">M378DRAFT_170265</name>
</gene>
<proteinExistence type="inferred from homology"/>
<dbReference type="OrthoDB" id="3248974at2759"/>
<evidence type="ECO:0000256" key="4">
    <source>
        <dbReference type="ARBA" id="ARBA00023002"/>
    </source>
</evidence>
<dbReference type="GO" id="GO:0020037">
    <property type="term" value="F:heme binding"/>
    <property type="evidence" value="ECO:0007669"/>
    <property type="project" value="InterPro"/>
</dbReference>
<accession>A0A0C2WPR2</accession>
<keyword evidence="3" id="KW-0479">Metal-binding</keyword>
<dbReference type="GO" id="GO:0004497">
    <property type="term" value="F:monooxygenase activity"/>
    <property type="evidence" value="ECO:0007669"/>
    <property type="project" value="InterPro"/>
</dbReference>
<evidence type="ECO:0000256" key="3">
    <source>
        <dbReference type="ARBA" id="ARBA00022723"/>
    </source>
</evidence>